<evidence type="ECO:0000256" key="1">
    <source>
        <dbReference type="SAM" id="MobiDB-lite"/>
    </source>
</evidence>
<name>A0A4Z2IBZ4_9TELE</name>
<dbReference type="AlphaFoldDB" id="A0A4Z2IBZ4"/>
<evidence type="ECO:0000313" key="3">
    <source>
        <dbReference type="Proteomes" id="UP000314294"/>
    </source>
</evidence>
<accession>A0A4Z2IBZ4</accession>
<reference evidence="2 3" key="1">
    <citation type="submission" date="2019-03" db="EMBL/GenBank/DDBJ databases">
        <title>First draft genome of Liparis tanakae, snailfish: a comprehensive survey of snailfish specific genes.</title>
        <authorList>
            <person name="Kim W."/>
            <person name="Song I."/>
            <person name="Jeong J.-H."/>
            <person name="Kim D."/>
            <person name="Kim S."/>
            <person name="Ryu S."/>
            <person name="Song J.Y."/>
            <person name="Lee S.K."/>
        </authorList>
    </citation>
    <scope>NUCLEOTIDE SEQUENCE [LARGE SCALE GENOMIC DNA]</scope>
    <source>
        <tissue evidence="2">Muscle</tissue>
    </source>
</reference>
<gene>
    <name evidence="2" type="ORF">EYF80_014720</name>
</gene>
<sequence>MHLGFIFLTMWNKAQQSQGDPSQSDAMARGLAIRAEHTSSSADDNERKSEGTSHYSPIRAC</sequence>
<organism evidence="2 3">
    <name type="scientific">Liparis tanakae</name>
    <name type="common">Tanaka's snailfish</name>
    <dbReference type="NCBI Taxonomy" id="230148"/>
    <lineage>
        <taxon>Eukaryota</taxon>
        <taxon>Metazoa</taxon>
        <taxon>Chordata</taxon>
        <taxon>Craniata</taxon>
        <taxon>Vertebrata</taxon>
        <taxon>Euteleostomi</taxon>
        <taxon>Actinopterygii</taxon>
        <taxon>Neopterygii</taxon>
        <taxon>Teleostei</taxon>
        <taxon>Neoteleostei</taxon>
        <taxon>Acanthomorphata</taxon>
        <taxon>Eupercaria</taxon>
        <taxon>Perciformes</taxon>
        <taxon>Cottioidei</taxon>
        <taxon>Cottales</taxon>
        <taxon>Liparidae</taxon>
        <taxon>Liparis</taxon>
    </lineage>
</organism>
<dbReference type="EMBL" id="SRLO01000108">
    <property type="protein sequence ID" value="TNN74975.1"/>
    <property type="molecule type" value="Genomic_DNA"/>
</dbReference>
<dbReference type="Proteomes" id="UP000314294">
    <property type="component" value="Unassembled WGS sequence"/>
</dbReference>
<evidence type="ECO:0000313" key="2">
    <source>
        <dbReference type="EMBL" id="TNN74975.1"/>
    </source>
</evidence>
<comment type="caution">
    <text evidence="2">The sequence shown here is derived from an EMBL/GenBank/DDBJ whole genome shotgun (WGS) entry which is preliminary data.</text>
</comment>
<proteinExistence type="predicted"/>
<protein>
    <submittedName>
        <fullName evidence="2">Uncharacterized protein</fullName>
    </submittedName>
</protein>
<feature type="compositionally biased region" description="Polar residues" evidence="1">
    <location>
        <begin position="14"/>
        <end position="25"/>
    </location>
</feature>
<feature type="region of interest" description="Disordered" evidence="1">
    <location>
        <begin position="14"/>
        <end position="61"/>
    </location>
</feature>
<keyword evidence="3" id="KW-1185">Reference proteome</keyword>